<accession>A0A9W9UQN7</accession>
<dbReference type="InterPro" id="IPR005674">
    <property type="entry name" value="CocE/Ser_esterase"/>
</dbReference>
<dbReference type="Gene3D" id="1.10.3020.20">
    <property type="match status" value="1"/>
</dbReference>
<dbReference type="InterPro" id="IPR000383">
    <property type="entry name" value="Xaa-Pro-like_dom"/>
</dbReference>
<evidence type="ECO:0000256" key="1">
    <source>
        <dbReference type="ARBA" id="ARBA00022801"/>
    </source>
</evidence>
<dbReference type="InterPro" id="IPR008979">
    <property type="entry name" value="Galactose-bd-like_sf"/>
</dbReference>
<name>A0A9W9UQN7_PENBR</name>
<dbReference type="NCBIfam" id="TIGR00976">
    <property type="entry name" value="CocE_NonD"/>
    <property type="match status" value="1"/>
</dbReference>
<reference evidence="4" key="1">
    <citation type="submission" date="2022-12" db="EMBL/GenBank/DDBJ databases">
        <authorList>
            <person name="Petersen C."/>
        </authorList>
    </citation>
    <scope>NUCLEOTIDE SEQUENCE</scope>
    <source>
        <strain evidence="4">IBT 35675</strain>
    </source>
</reference>
<dbReference type="SUPFAM" id="SSF53474">
    <property type="entry name" value="alpha/beta-Hydrolases"/>
    <property type="match status" value="1"/>
</dbReference>
<gene>
    <name evidence="4" type="ORF">N7541_006557</name>
</gene>
<dbReference type="InterPro" id="IPR029058">
    <property type="entry name" value="AB_hydrolase_fold"/>
</dbReference>
<keyword evidence="5" id="KW-1185">Reference proteome</keyword>
<keyword evidence="2" id="KW-0732">Signal</keyword>
<feature type="signal peptide" evidence="2">
    <location>
        <begin position="1"/>
        <end position="23"/>
    </location>
</feature>
<dbReference type="GO" id="GO:0017000">
    <property type="term" value="P:antibiotic biosynthetic process"/>
    <property type="evidence" value="ECO:0007669"/>
    <property type="project" value="UniProtKB-ARBA"/>
</dbReference>
<feature type="domain" description="Xaa-Pro dipeptidyl-peptidase C-terminal" evidence="3">
    <location>
        <begin position="360"/>
        <end position="591"/>
    </location>
</feature>
<dbReference type="Gene3D" id="2.60.120.260">
    <property type="entry name" value="Galactose-binding domain-like"/>
    <property type="match status" value="1"/>
</dbReference>
<comment type="caution">
    <text evidence="4">The sequence shown here is derived from an EMBL/GenBank/DDBJ whole genome shotgun (WGS) entry which is preliminary data.</text>
</comment>
<dbReference type="Pfam" id="PF08530">
    <property type="entry name" value="PepX_C"/>
    <property type="match status" value="1"/>
</dbReference>
<dbReference type="AlphaFoldDB" id="A0A9W9UQN7"/>
<keyword evidence="1" id="KW-0378">Hydrolase</keyword>
<evidence type="ECO:0000313" key="5">
    <source>
        <dbReference type="Proteomes" id="UP001148299"/>
    </source>
</evidence>
<proteinExistence type="predicted"/>
<reference evidence="4" key="2">
    <citation type="journal article" date="2023" name="IMA Fungus">
        <title>Comparative genomic study of the Penicillium genus elucidates a diverse pangenome and 15 lateral gene transfer events.</title>
        <authorList>
            <person name="Petersen C."/>
            <person name="Sorensen T."/>
            <person name="Nielsen M.R."/>
            <person name="Sondergaard T.E."/>
            <person name="Sorensen J.L."/>
            <person name="Fitzpatrick D.A."/>
            <person name="Frisvad J.C."/>
            <person name="Nielsen K.L."/>
        </authorList>
    </citation>
    <scope>NUCLEOTIDE SEQUENCE</scope>
    <source>
        <strain evidence="4">IBT 35675</strain>
    </source>
</reference>
<dbReference type="PANTHER" id="PTHR43056">
    <property type="entry name" value="PEPTIDASE S9 PROLYL OLIGOPEPTIDASE"/>
    <property type="match status" value="1"/>
</dbReference>
<evidence type="ECO:0000259" key="3">
    <source>
        <dbReference type="SMART" id="SM00939"/>
    </source>
</evidence>
<dbReference type="SUPFAM" id="SSF49785">
    <property type="entry name" value="Galactose-binding domain-like"/>
    <property type="match status" value="1"/>
</dbReference>
<dbReference type="Pfam" id="PF02129">
    <property type="entry name" value="Peptidase_S15"/>
    <property type="match status" value="1"/>
</dbReference>
<dbReference type="GO" id="GO:0072330">
    <property type="term" value="P:monocarboxylic acid biosynthetic process"/>
    <property type="evidence" value="ECO:0007669"/>
    <property type="project" value="UniProtKB-ARBA"/>
</dbReference>
<evidence type="ECO:0000313" key="4">
    <source>
        <dbReference type="EMBL" id="KAJ5353993.1"/>
    </source>
</evidence>
<evidence type="ECO:0000256" key="2">
    <source>
        <dbReference type="SAM" id="SignalP"/>
    </source>
</evidence>
<organism evidence="4 5">
    <name type="scientific">Penicillium brevicompactum</name>
    <dbReference type="NCBI Taxonomy" id="5074"/>
    <lineage>
        <taxon>Eukaryota</taxon>
        <taxon>Fungi</taxon>
        <taxon>Dikarya</taxon>
        <taxon>Ascomycota</taxon>
        <taxon>Pezizomycotina</taxon>
        <taxon>Eurotiomycetes</taxon>
        <taxon>Eurotiomycetidae</taxon>
        <taxon>Eurotiales</taxon>
        <taxon>Aspergillaceae</taxon>
        <taxon>Penicillium</taxon>
    </lineage>
</organism>
<dbReference type="InterPro" id="IPR050585">
    <property type="entry name" value="Xaa-Pro_dipeptidyl-ppase/CocE"/>
</dbReference>
<feature type="chain" id="PRO_5040999774" description="Xaa-Pro dipeptidyl-peptidase C-terminal domain-containing protein" evidence="2">
    <location>
        <begin position="24"/>
        <end position="650"/>
    </location>
</feature>
<dbReference type="EMBL" id="JAPZBR010000005">
    <property type="protein sequence ID" value="KAJ5353993.1"/>
    <property type="molecule type" value="Genomic_DNA"/>
</dbReference>
<sequence length="650" mass="72298">MKLSDFLPLLFCTFGVMLNSVIAYAGQNDTAQIVNSTLRIYGDDAYPVTYRRAAPVAAPRSRYPGFNPGTYILKEGTIHRKGAKPLACDIIFERDVPMTLRDGTVMYTDVYRPVDNENVPAIVAWSPYGKEVGGQWLDDVPGRSGVPLSEVSELQKFEGPDPAYWVSKGYAILNPDPRGAYSSEGNITYWGRQLAEDGYDFIEWAAEQEWSSGKIALSGNSWLAVCQWFIAAERPPHLAAIAPWEGLSDLYRDISVRGGSPSPSFLEMITTTFAGQGFVEDQPRMSVNNNFMNPYWKDKIARLTEIEVPAYIVASYTNMLHTRGTFAGFRDISSDNKWLRVHNTSEWPDYYNPAHVAELNQFFDRYLKDIDNKWEETPTVRLAILDPGHSDELDRPATSWPPPGQLKQRLFLNNNESLRRTMPIERAESSYQLSGSSISDSISFNYTVPELTETIGYMKAHLWVEARGSDDMEIEVSVQKADENGNFFAFSGGSESSSSISAGGKMRVSMRDLNKRRSTDLEPYQSFTKQLPLHAGEIVPVDIGLWPIALRFHPGEQLVFTISALSPQSTEMDGGFGVASIPVPLSGSTFLNETNESVSMLQLGGGPITDFVNAQRVSTPKSRNNGTHVFHYGGNFDSYLLIPVSHPASS</sequence>
<dbReference type="PANTHER" id="PTHR43056:SF10">
    <property type="entry name" value="COCE_NOND FAMILY, PUTATIVE (AFU_ORTHOLOGUE AFUA_7G00600)-RELATED"/>
    <property type="match status" value="1"/>
</dbReference>
<dbReference type="SMART" id="SM00939">
    <property type="entry name" value="PepX_C"/>
    <property type="match status" value="1"/>
</dbReference>
<dbReference type="InterPro" id="IPR013736">
    <property type="entry name" value="Xaa-Pro_dipept_C"/>
</dbReference>
<protein>
    <recommendedName>
        <fullName evidence="3">Xaa-Pro dipeptidyl-peptidase C-terminal domain-containing protein</fullName>
    </recommendedName>
</protein>
<dbReference type="GO" id="GO:0008239">
    <property type="term" value="F:dipeptidyl-peptidase activity"/>
    <property type="evidence" value="ECO:0007669"/>
    <property type="project" value="InterPro"/>
</dbReference>
<dbReference type="Proteomes" id="UP001148299">
    <property type="component" value="Unassembled WGS sequence"/>
</dbReference>
<dbReference type="Gene3D" id="3.40.50.1820">
    <property type="entry name" value="alpha/beta hydrolase"/>
    <property type="match status" value="1"/>
</dbReference>